<dbReference type="Gene3D" id="2.40.30.170">
    <property type="match status" value="1"/>
</dbReference>
<comment type="similarity">
    <text evidence="2">Belongs to the membrane fusion protein (MFP) (TC 8.A.1) family.</text>
</comment>
<evidence type="ECO:0000313" key="13">
    <source>
        <dbReference type="Proteomes" id="UP000286038"/>
    </source>
</evidence>
<dbReference type="EMBL" id="QRPV01000015">
    <property type="protein sequence ID" value="RHM41968.1"/>
    <property type="molecule type" value="Genomic_DNA"/>
</dbReference>
<dbReference type="EMBL" id="QSCR01000023">
    <property type="protein sequence ID" value="RGY15702.1"/>
    <property type="molecule type" value="Genomic_DNA"/>
</dbReference>
<feature type="domain" description="Multidrug resistance protein MdtA-like C-terminal permuted SH3" evidence="7">
    <location>
        <begin position="303"/>
        <end position="362"/>
    </location>
</feature>
<dbReference type="GO" id="GO:0046677">
    <property type="term" value="P:response to antibiotic"/>
    <property type="evidence" value="ECO:0007669"/>
    <property type="project" value="TreeGrafter"/>
</dbReference>
<evidence type="ECO:0000313" key="11">
    <source>
        <dbReference type="EMBL" id="RHM41968.1"/>
    </source>
</evidence>
<evidence type="ECO:0000313" key="10">
    <source>
        <dbReference type="EMBL" id="RGY15702.1"/>
    </source>
</evidence>
<dbReference type="InterPro" id="IPR058625">
    <property type="entry name" value="MdtA-like_BSH"/>
</dbReference>
<dbReference type="InterPro" id="IPR006143">
    <property type="entry name" value="RND_pump_MFP"/>
</dbReference>
<dbReference type="PANTHER" id="PTHR30158:SF3">
    <property type="entry name" value="MULTIDRUG EFFLUX PUMP SUBUNIT ACRA-RELATED"/>
    <property type="match status" value="1"/>
</dbReference>
<dbReference type="InterPro" id="IPR058624">
    <property type="entry name" value="MdtA-like_HH"/>
</dbReference>
<dbReference type="Proteomes" id="UP000286063">
    <property type="component" value="Unassembled WGS sequence"/>
</dbReference>
<dbReference type="Gene3D" id="2.40.50.100">
    <property type="match status" value="1"/>
</dbReference>
<dbReference type="FunFam" id="2.40.420.20:FF:000001">
    <property type="entry name" value="Efflux RND transporter periplasmic adaptor subunit"/>
    <property type="match status" value="1"/>
</dbReference>
<evidence type="ECO:0000313" key="9">
    <source>
        <dbReference type="EMBL" id="RGV33024.1"/>
    </source>
</evidence>
<feature type="domain" description="Multidrug resistance protein MdtA-like barrel-sandwich hybrid" evidence="5">
    <location>
        <begin position="63"/>
        <end position="203"/>
    </location>
</feature>
<keyword evidence="3" id="KW-0175">Coiled coil</keyword>
<dbReference type="InterPro" id="IPR058627">
    <property type="entry name" value="MdtA-like_C"/>
</dbReference>
<evidence type="ECO:0000313" key="15">
    <source>
        <dbReference type="Proteomes" id="UP000654720"/>
    </source>
</evidence>
<evidence type="ECO:0000259" key="7">
    <source>
        <dbReference type="Pfam" id="PF25967"/>
    </source>
</evidence>
<evidence type="ECO:0000259" key="4">
    <source>
        <dbReference type="Pfam" id="PF25876"/>
    </source>
</evidence>
<dbReference type="AlphaFoldDB" id="A0A415QGD8"/>
<accession>A0A415QGD8</accession>
<keyword evidence="15" id="KW-1185">Reference proteome</keyword>
<evidence type="ECO:0000259" key="6">
    <source>
        <dbReference type="Pfam" id="PF25944"/>
    </source>
</evidence>
<dbReference type="Pfam" id="PF25876">
    <property type="entry name" value="HH_MFP_RND"/>
    <property type="match status" value="1"/>
</dbReference>
<protein>
    <submittedName>
        <fullName evidence="11">Efflux RND transporter periplasmic adaptor subunit</fullName>
    </submittedName>
</protein>
<feature type="domain" description="Multidrug resistance protein MdtA-like beta-barrel" evidence="6">
    <location>
        <begin position="232"/>
        <end position="299"/>
    </location>
</feature>
<dbReference type="EMBL" id="CP069450">
    <property type="protein sequence ID" value="QRO49311.1"/>
    <property type="molecule type" value="Genomic_DNA"/>
</dbReference>
<dbReference type="PROSITE" id="PS51257">
    <property type="entry name" value="PROKAR_LIPOPROTEIN"/>
    <property type="match status" value="1"/>
</dbReference>
<evidence type="ECO:0000259" key="5">
    <source>
        <dbReference type="Pfam" id="PF25917"/>
    </source>
</evidence>
<dbReference type="InterPro" id="IPR058626">
    <property type="entry name" value="MdtA-like_b-barrel"/>
</dbReference>
<dbReference type="PANTHER" id="PTHR30158">
    <property type="entry name" value="ACRA/E-RELATED COMPONENT OF DRUG EFFLUX TRANSPORTER"/>
    <property type="match status" value="1"/>
</dbReference>
<dbReference type="Proteomes" id="UP000283589">
    <property type="component" value="Unassembled WGS sequence"/>
</dbReference>
<dbReference type="NCBIfam" id="TIGR01730">
    <property type="entry name" value="RND_mfp"/>
    <property type="match status" value="1"/>
</dbReference>
<evidence type="ECO:0000256" key="1">
    <source>
        <dbReference type="ARBA" id="ARBA00004196"/>
    </source>
</evidence>
<organism evidence="11 13">
    <name type="scientific">Butyricimonas virosa</name>
    <dbReference type="NCBI Taxonomy" id="544645"/>
    <lineage>
        <taxon>Bacteria</taxon>
        <taxon>Pseudomonadati</taxon>
        <taxon>Bacteroidota</taxon>
        <taxon>Bacteroidia</taxon>
        <taxon>Bacteroidales</taxon>
        <taxon>Odoribacteraceae</taxon>
        <taxon>Butyricimonas</taxon>
    </lineage>
</organism>
<reference evidence="12 13" key="1">
    <citation type="submission" date="2018-08" db="EMBL/GenBank/DDBJ databases">
        <title>A genome reference for cultivated species of the human gut microbiota.</title>
        <authorList>
            <person name="Zou Y."/>
            <person name="Xue W."/>
            <person name="Luo G."/>
        </authorList>
    </citation>
    <scope>NUCLEOTIDE SEQUENCE [LARGE SCALE GENOMIC DNA]</scope>
    <source>
        <strain evidence="9 12">AF14-49</strain>
        <strain evidence="11 13">AF34-33</strain>
        <strain evidence="10 14">OF02-7</strain>
    </source>
</reference>
<evidence type="ECO:0000256" key="2">
    <source>
        <dbReference type="ARBA" id="ARBA00009477"/>
    </source>
</evidence>
<dbReference type="GO" id="GO:0030313">
    <property type="term" value="C:cell envelope"/>
    <property type="evidence" value="ECO:0007669"/>
    <property type="project" value="UniProtKB-SubCell"/>
</dbReference>
<gene>
    <name evidence="9" type="ORF">DWW18_11755</name>
    <name evidence="11" type="ORF">DWZ68_11965</name>
    <name evidence="10" type="ORF">DXA50_12770</name>
    <name evidence="8" type="ORF">I6J59_15535</name>
</gene>
<name>A0A415QGD8_9BACT</name>
<evidence type="ECO:0000256" key="3">
    <source>
        <dbReference type="SAM" id="Coils"/>
    </source>
</evidence>
<dbReference type="OrthoDB" id="9801814at2"/>
<comment type="subcellular location">
    <subcellularLocation>
        <location evidence="1">Cell envelope</location>
    </subcellularLocation>
</comment>
<dbReference type="Proteomes" id="UP000286038">
    <property type="component" value="Unassembled WGS sequence"/>
</dbReference>
<dbReference type="Pfam" id="PF25967">
    <property type="entry name" value="RND-MFP_C"/>
    <property type="match status" value="1"/>
</dbReference>
<dbReference type="GO" id="GO:0005886">
    <property type="term" value="C:plasma membrane"/>
    <property type="evidence" value="ECO:0007669"/>
    <property type="project" value="TreeGrafter"/>
</dbReference>
<evidence type="ECO:0000313" key="12">
    <source>
        <dbReference type="Proteomes" id="UP000283589"/>
    </source>
</evidence>
<sequence length="386" mass="42631">MYTKSINMKELGIAITLVSFILLSGCKDKTEPERQVVAVEKVGVDNVEIYGEYVGQIRAKGFVEVRARVEGYLEQMLFEEGKRVKRNQPLFKINSDLYQARVDKAKAQLAKDQAQEAKAERDVERLRPLYEQKAASQLDLDNAVAAYESAKANVAMSKADLAQAELELSYTTVRSPIDGYISERYADIGTLVGPGGKSQLATIVESDEVLVDFSLTALDYLRSQQRNVTLGEKDANRSWQPSVTITLADNSVYPLTGIVDFADPQVNPQTGTFGVRAELPNPDRKLLPGQFTKVKLLLDVRENAIVVPSKAVAIEKGGAYIYVVRRDSTAEKRFIETGPEVNNHTVVERGLGPDELVVVEGYHKLTPGALVKPVSPEMIKEEEVAL</sequence>
<dbReference type="Proteomes" id="UP000654720">
    <property type="component" value="Chromosome"/>
</dbReference>
<dbReference type="STRING" id="1121130.GCA_000519105_02718"/>
<feature type="domain" description="Multidrug resistance protein MdtA-like alpha-helical hairpin" evidence="4">
    <location>
        <begin position="103"/>
        <end position="171"/>
    </location>
</feature>
<dbReference type="Gene3D" id="1.10.287.470">
    <property type="entry name" value="Helix hairpin bin"/>
    <property type="match status" value="1"/>
</dbReference>
<dbReference type="Gene3D" id="2.40.420.20">
    <property type="match status" value="1"/>
</dbReference>
<dbReference type="GO" id="GO:0022857">
    <property type="term" value="F:transmembrane transporter activity"/>
    <property type="evidence" value="ECO:0007669"/>
    <property type="project" value="InterPro"/>
</dbReference>
<feature type="coiled-coil region" evidence="3">
    <location>
        <begin position="102"/>
        <end position="167"/>
    </location>
</feature>
<dbReference type="SUPFAM" id="SSF111369">
    <property type="entry name" value="HlyD-like secretion proteins"/>
    <property type="match status" value="1"/>
</dbReference>
<dbReference type="EMBL" id="QRZA01000015">
    <property type="protein sequence ID" value="RGV33024.1"/>
    <property type="molecule type" value="Genomic_DNA"/>
</dbReference>
<evidence type="ECO:0000313" key="8">
    <source>
        <dbReference type="EMBL" id="QRO49311.1"/>
    </source>
</evidence>
<dbReference type="Pfam" id="PF25917">
    <property type="entry name" value="BSH_RND"/>
    <property type="match status" value="1"/>
</dbReference>
<reference evidence="8 15" key="2">
    <citation type="submission" date="2021-02" db="EMBL/GenBank/DDBJ databases">
        <title>FDA dAtabase for Regulatory Grade micrObial Sequences (FDA-ARGOS): Supporting development and validation of Infectious Disease Dx tests.</title>
        <authorList>
            <person name="Carlson P."/>
            <person name="Fischbach M."/>
            <person name="Hastie J."/>
            <person name="Bilen M."/>
            <person name="Cheng A."/>
            <person name="Tallon L."/>
            <person name="Sadzewicz L."/>
            <person name="Zhao X."/>
            <person name="Boylan J."/>
            <person name="Ott S."/>
            <person name="Bowen H."/>
            <person name="Vavikolanu K."/>
            <person name="Mehta A."/>
            <person name="Aluvathingal J."/>
            <person name="Nadendla S."/>
            <person name="Yan Y."/>
            <person name="Sichtig H."/>
        </authorList>
    </citation>
    <scope>NUCLEOTIDE SEQUENCE [LARGE SCALE GENOMIC DNA]</scope>
    <source>
        <strain evidence="8 15">FDAARGOS_1229</strain>
    </source>
</reference>
<dbReference type="Pfam" id="PF25944">
    <property type="entry name" value="Beta-barrel_RND"/>
    <property type="match status" value="1"/>
</dbReference>
<evidence type="ECO:0000313" key="14">
    <source>
        <dbReference type="Proteomes" id="UP000286063"/>
    </source>
</evidence>
<proteinExistence type="inferred from homology"/>